<evidence type="ECO:0000256" key="1">
    <source>
        <dbReference type="SAM" id="MobiDB-lite"/>
    </source>
</evidence>
<dbReference type="AlphaFoldDB" id="A0A9W7DHS1"/>
<evidence type="ECO:0000313" key="3">
    <source>
        <dbReference type="Proteomes" id="UP001165063"/>
    </source>
</evidence>
<keyword evidence="3" id="KW-1185">Reference proteome</keyword>
<accession>A0A9W7DHS1</accession>
<organism evidence="2 3">
    <name type="scientific">Ambrosiozyma monospora</name>
    <name type="common">Yeast</name>
    <name type="synonym">Endomycopsis monosporus</name>
    <dbReference type="NCBI Taxonomy" id="43982"/>
    <lineage>
        <taxon>Eukaryota</taxon>
        <taxon>Fungi</taxon>
        <taxon>Dikarya</taxon>
        <taxon>Ascomycota</taxon>
        <taxon>Saccharomycotina</taxon>
        <taxon>Pichiomycetes</taxon>
        <taxon>Pichiales</taxon>
        <taxon>Pichiaceae</taxon>
        <taxon>Ambrosiozyma</taxon>
    </lineage>
</organism>
<dbReference type="EMBL" id="BSXU01003034">
    <property type="protein sequence ID" value="GMG39592.1"/>
    <property type="molecule type" value="Genomic_DNA"/>
</dbReference>
<comment type="caution">
    <text evidence="2">The sequence shown here is derived from an EMBL/GenBank/DDBJ whole genome shotgun (WGS) entry which is preliminary data.</text>
</comment>
<dbReference type="Proteomes" id="UP001165063">
    <property type="component" value="Unassembled WGS sequence"/>
</dbReference>
<sequence>MDKLERNDPGQLEAPFTWTESYEYAIYMHRHIRDEIPSERPTVDSVIASTVEAYEKSCKENELLMKLEKEKEIRELLYSGQATNGIVTNYSKALQISKADLLAKYRPPEKSTFYTIRDEQIGRERDMKKRCEDLFKLQDQMLKKVELYNRRAVKKFKEASSIDVQRLQDLIHSGVPDSGNDSKARLREVLDILQSMIPEEASSEEEEEEEEEKQEENENPPSSDSDTNAEDIDSDDDMLNIL</sequence>
<evidence type="ECO:0000313" key="2">
    <source>
        <dbReference type="EMBL" id="GMG39592.1"/>
    </source>
</evidence>
<feature type="compositionally biased region" description="Acidic residues" evidence="1">
    <location>
        <begin position="201"/>
        <end position="218"/>
    </location>
</feature>
<protein>
    <submittedName>
        <fullName evidence="2">Unnamed protein product</fullName>
    </submittedName>
</protein>
<feature type="region of interest" description="Disordered" evidence="1">
    <location>
        <begin position="193"/>
        <end position="242"/>
    </location>
</feature>
<reference evidence="2" key="1">
    <citation type="submission" date="2023-04" db="EMBL/GenBank/DDBJ databases">
        <title>Ambrosiozyma monospora NBRC 1965.</title>
        <authorList>
            <person name="Ichikawa N."/>
            <person name="Sato H."/>
            <person name="Tonouchi N."/>
        </authorList>
    </citation>
    <scope>NUCLEOTIDE SEQUENCE</scope>
    <source>
        <strain evidence="2">NBRC 1965</strain>
    </source>
</reference>
<name>A0A9W7DHS1_AMBMO</name>
<gene>
    <name evidence="2" type="ORF">Amon01_000546800</name>
</gene>
<feature type="compositionally biased region" description="Acidic residues" evidence="1">
    <location>
        <begin position="227"/>
        <end position="242"/>
    </location>
</feature>
<proteinExistence type="predicted"/>